<proteinExistence type="predicted"/>
<protein>
    <submittedName>
        <fullName evidence="1">Uncharacterized protein</fullName>
    </submittedName>
</protein>
<evidence type="ECO:0000313" key="2">
    <source>
        <dbReference type="Proteomes" id="UP001482620"/>
    </source>
</evidence>
<dbReference type="Proteomes" id="UP001482620">
    <property type="component" value="Unassembled WGS sequence"/>
</dbReference>
<organism evidence="1 2">
    <name type="scientific">Ilyodon furcidens</name>
    <name type="common">goldbreast splitfin</name>
    <dbReference type="NCBI Taxonomy" id="33524"/>
    <lineage>
        <taxon>Eukaryota</taxon>
        <taxon>Metazoa</taxon>
        <taxon>Chordata</taxon>
        <taxon>Craniata</taxon>
        <taxon>Vertebrata</taxon>
        <taxon>Euteleostomi</taxon>
        <taxon>Actinopterygii</taxon>
        <taxon>Neopterygii</taxon>
        <taxon>Teleostei</taxon>
        <taxon>Neoteleostei</taxon>
        <taxon>Acanthomorphata</taxon>
        <taxon>Ovalentaria</taxon>
        <taxon>Atherinomorphae</taxon>
        <taxon>Cyprinodontiformes</taxon>
        <taxon>Goodeidae</taxon>
        <taxon>Ilyodon</taxon>
    </lineage>
</organism>
<accession>A0ABV0VEH5</accession>
<comment type="caution">
    <text evidence="1">The sequence shown here is derived from an EMBL/GenBank/DDBJ whole genome shotgun (WGS) entry which is preliminary data.</text>
</comment>
<reference evidence="1 2" key="1">
    <citation type="submission" date="2021-06" db="EMBL/GenBank/DDBJ databases">
        <authorList>
            <person name="Palmer J.M."/>
        </authorList>
    </citation>
    <scope>NUCLEOTIDE SEQUENCE [LARGE SCALE GENOMIC DNA]</scope>
    <source>
        <strain evidence="2">if_2019</strain>
        <tissue evidence="1">Muscle</tissue>
    </source>
</reference>
<dbReference type="EMBL" id="JAHRIQ010105765">
    <property type="protein sequence ID" value="MEQ2255679.1"/>
    <property type="molecule type" value="Genomic_DNA"/>
</dbReference>
<gene>
    <name evidence="1" type="ORF">ILYODFUR_016440</name>
</gene>
<sequence>MNTVPTVKHGGGSIMLRLFTAARGVCALHKVSSIMMIEFMNYVKSLVHTNFHAFHADECLQTSDQNCTYTIMELLSELAFQTHGNNSLFEAVCITLTLQIKDFSDSGTKSLF</sequence>
<evidence type="ECO:0000313" key="1">
    <source>
        <dbReference type="EMBL" id="MEQ2255679.1"/>
    </source>
</evidence>
<keyword evidence="2" id="KW-1185">Reference proteome</keyword>
<name>A0ABV0VEH5_9TELE</name>